<keyword evidence="6 7" id="KW-0819">tRNA processing</keyword>
<dbReference type="SUPFAM" id="SSF53335">
    <property type="entry name" value="S-adenosyl-L-methionine-dependent methyltransferases"/>
    <property type="match status" value="1"/>
</dbReference>
<comment type="function">
    <text evidence="2 7">Catalyzes the formation of N(7)-methylguanine at position 46 (m7G46) in tRNA.</text>
</comment>
<comment type="pathway">
    <text evidence="7">tRNA modification; N(7)-methylguanine-tRNA biosynthesis.</text>
</comment>
<dbReference type="EC" id="2.1.1.33" evidence="7"/>
<feature type="binding site" evidence="7">
    <location>
        <position position="162"/>
    </location>
    <ligand>
        <name>substrate</name>
    </ligand>
</feature>
<sequence length="252" mass="29535">MRMRFKPYARPELLACDFHANEPLERKGHWHQSFVRPTQPMHLELGCGKGGFLAQLASCHPDVNYLGIDITDKVLILAKRNIERVYQEKNLPTDNVQIMSLDIERILNAFDQRDEVQRIYINFCNPWNKKLAHKKHRLTHTRQLALYRTLLAEDGEVYFKTDDDALFQDSLKYFPEAGFEILWHTFDLHKDEPDWNIRTEHETMFTEQGIPTKALIAVKRPMSPDELALAIQRRNQLDKEESAAIRAKLGIR</sequence>
<comment type="catalytic activity">
    <reaction evidence="1 7">
        <text>guanosine(46) in tRNA + S-adenosyl-L-methionine = N(7)-methylguanosine(46) in tRNA + S-adenosyl-L-homocysteine</text>
        <dbReference type="Rhea" id="RHEA:42708"/>
        <dbReference type="Rhea" id="RHEA-COMP:10188"/>
        <dbReference type="Rhea" id="RHEA-COMP:10189"/>
        <dbReference type="ChEBI" id="CHEBI:57856"/>
        <dbReference type="ChEBI" id="CHEBI:59789"/>
        <dbReference type="ChEBI" id="CHEBI:74269"/>
        <dbReference type="ChEBI" id="CHEBI:74480"/>
        <dbReference type="EC" id="2.1.1.33"/>
    </reaction>
</comment>
<proteinExistence type="inferred from homology"/>
<evidence type="ECO:0000256" key="3">
    <source>
        <dbReference type="ARBA" id="ARBA00022603"/>
    </source>
</evidence>
<feature type="binding site" evidence="7">
    <location>
        <position position="69"/>
    </location>
    <ligand>
        <name>S-adenosyl-L-methionine</name>
        <dbReference type="ChEBI" id="CHEBI:59789"/>
    </ligand>
</feature>
<dbReference type="NCBIfam" id="TIGR00091">
    <property type="entry name" value="tRNA (guanosine(46)-N7)-methyltransferase TrmB"/>
    <property type="match status" value="1"/>
</dbReference>
<dbReference type="EMBL" id="JAHLFP010000059">
    <property type="protein sequence ID" value="MBU3806592.1"/>
    <property type="molecule type" value="Genomic_DNA"/>
</dbReference>
<evidence type="ECO:0000256" key="6">
    <source>
        <dbReference type="ARBA" id="ARBA00022694"/>
    </source>
</evidence>
<name>A0A948T2W7_9FIRM</name>
<organism evidence="8 9">
    <name type="scientific">Candidatus Allofournierella pullistercoris</name>
    <dbReference type="NCBI Taxonomy" id="2838597"/>
    <lineage>
        <taxon>Bacteria</taxon>
        <taxon>Bacillati</taxon>
        <taxon>Bacillota</taxon>
        <taxon>Clostridia</taxon>
        <taxon>Eubacteriales</taxon>
        <taxon>Oscillospiraceae</taxon>
        <taxon>Allofournierella</taxon>
    </lineage>
</organism>
<dbReference type="InterPro" id="IPR003358">
    <property type="entry name" value="tRNA_(Gua-N-7)_MeTrfase_Trmb"/>
</dbReference>
<evidence type="ECO:0000256" key="5">
    <source>
        <dbReference type="ARBA" id="ARBA00022691"/>
    </source>
</evidence>
<dbReference type="PANTHER" id="PTHR23417:SF14">
    <property type="entry name" value="PENTACOTRIPEPTIDE-REPEAT REGION OF PRORP DOMAIN-CONTAINING PROTEIN"/>
    <property type="match status" value="1"/>
</dbReference>
<protein>
    <recommendedName>
        <fullName evidence="7">tRNA (guanine-N(7)-)-methyltransferase</fullName>
        <ecNumber evidence="7">2.1.1.33</ecNumber>
    </recommendedName>
    <alternativeName>
        <fullName evidence="7">tRNA (guanine(46)-N(7))-methyltransferase</fullName>
    </alternativeName>
    <alternativeName>
        <fullName evidence="7">tRNA(m7G46)-methyltransferase</fullName>
    </alternativeName>
</protein>
<dbReference type="Proteomes" id="UP000713596">
    <property type="component" value="Unassembled WGS sequence"/>
</dbReference>
<accession>A0A948T2W7</accession>
<dbReference type="HAMAP" id="MF_01057">
    <property type="entry name" value="tRNA_methyltr_TrmB"/>
    <property type="match status" value="1"/>
</dbReference>
<gene>
    <name evidence="7 8" type="primary">trmB</name>
    <name evidence="8" type="ORF">H9882_06855</name>
</gene>
<dbReference type="InterPro" id="IPR055361">
    <property type="entry name" value="tRNA_methyltr_TrmB_bact"/>
</dbReference>
<dbReference type="PROSITE" id="PS51625">
    <property type="entry name" value="SAM_MT_TRMB"/>
    <property type="match status" value="1"/>
</dbReference>
<dbReference type="InterPro" id="IPR029063">
    <property type="entry name" value="SAM-dependent_MTases_sf"/>
</dbReference>
<dbReference type="NCBIfam" id="NF001080">
    <property type="entry name" value="PRK00121.2-2"/>
    <property type="match status" value="1"/>
</dbReference>
<evidence type="ECO:0000313" key="9">
    <source>
        <dbReference type="Proteomes" id="UP000713596"/>
    </source>
</evidence>
<comment type="caution">
    <text evidence="8">The sequence shown here is derived from an EMBL/GenBank/DDBJ whole genome shotgun (WGS) entry which is preliminary data.</text>
</comment>
<evidence type="ECO:0000256" key="1">
    <source>
        <dbReference type="ARBA" id="ARBA00000142"/>
    </source>
</evidence>
<dbReference type="GO" id="GO:0008176">
    <property type="term" value="F:tRNA (guanine(46)-N7)-methyltransferase activity"/>
    <property type="evidence" value="ECO:0007669"/>
    <property type="project" value="UniProtKB-UniRule"/>
</dbReference>
<evidence type="ECO:0000256" key="7">
    <source>
        <dbReference type="HAMAP-Rule" id="MF_01057"/>
    </source>
</evidence>
<feature type="binding site" evidence="7">
    <location>
        <position position="44"/>
    </location>
    <ligand>
        <name>S-adenosyl-L-methionine</name>
        <dbReference type="ChEBI" id="CHEBI:59789"/>
    </ligand>
</feature>
<evidence type="ECO:0000256" key="4">
    <source>
        <dbReference type="ARBA" id="ARBA00022679"/>
    </source>
</evidence>
<keyword evidence="5 7" id="KW-0949">S-adenosyl-L-methionine</keyword>
<keyword evidence="4 7" id="KW-0808">Transferase</keyword>
<feature type="binding site" evidence="7">
    <location>
        <position position="130"/>
    </location>
    <ligand>
        <name>substrate</name>
    </ligand>
</feature>
<comment type="caution">
    <text evidence="7">Lacks conserved residue(s) required for the propagation of feature annotation.</text>
</comment>
<keyword evidence="3 7" id="KW-0489">Methyltransferase</keyword>
<feature type="binding site" evidence="7">
    <location>
        <position position="125"/>
    </location>
    <ligand>
        <name>S-adenosyl-L-methionine</name>
        <dbReference type="ChEBI" id="CHEBI:59789"/>
    </ligand>
</feature>
<dbReference type="AlphaFoldDB" id="A0A948T2W7"/>
<dbReference type="CDD" id="cd02440">
    <property type="entry name" value="AdoMet_MTases"/>
    <property type="match status" value="1"/>
</dbReference>
<reference evidence="8" key="1">
    <citation type="journal article" date="2021" name="PeerJ">
        <title>Extensive microbial diversity within the chicken gut microbiome revealed by metagenomics and culture.</title>
        <authorList>
            <person name="Gilroy R."/>
            <person name="Ravi A."/>
            <person name="Getino M."/>
            <person name="Pursley I."/>
            <person name="Horton D.L."/>
            <person name="Alikhan N.F."/>
            <person name="Baker D."/>
            <person name="Gharbi K."/>
            <person name="Hall N."/>
            <person name="Watson M."/>
            <person name="Adriaenssens E.M."/>
            <person name="Foster-Nyarko E."/>
            <person name="Jarju S."/>
            <person name="Secka A."/>
            <person name="Antonio M."/>
            <person name="Oren A."/>
            <person name="Chaudhuri R.R."/>
            <person name="La Ragione R."/>
            <person name="Hildebrand F."/>
            <person name="Pallen M.J."/>
        </authorList>
    </citation>
    <scope>NUCLEOTIDE SEQUENCE</scope>
    <source>
        <strain evidence="8">B5_2728</strain>
    </source>
</reference>
<dbReference type="Gene3D" id="3.40.50.150">
    <property type="entry name" value="Vaccinia Virus protein VP39"/>
    <property type="match status" value="1"/>
</dbReference>
<comment type="similarity">
    <text evidence="7">Belongs to the class I-like SAM-binding methyltransferase superfamily. TrmB family.</text>
</comment>
<dbReference type="GO" id="GO:0043527">
    <property type="term" value="C:tRNA methyltransferase complex"/>
    <property type="evidence" value="ECO:0007669"/>
    <property type="project" value="TreeGrafter"/>
</dbReference>
<feature type="binding site" evidence="7">
    <location>
        <position position="102"/>
    </location>
    <ligand>
        <name>S-adenosyl-L-methionine</name>
        <dbReference type="ChEBI" id="CHEBI:59789"/>
    </ligand>
</feature>
<evidence type="ECO:0000313" key="8">
    <source>
        <dbReference type="EMBL" id="MBU3806592.1"/>
    </source>
</evidence>
<dbReference type="PANTHER" id="PTHR23417">
    <property type="entry name" value="3-DEOXY-D-MANNO-OCTULOSONIC-ACID TRANSFERASE/TRNA GUANINE-N 7 - -METHYLTRANSFERASE"/>
    <property type="match status" value="1"/>
</dbReference>
<dbReference type="Pfam" id="PF02390">
    <property type="entry name" value="Methyltransf_4"/>
    <property type="match status" value="1"/>
</dbReference>
<reference evidence="8" key="2">
    <citation type="submission" date="2021-04" db="EMBL/GenBank/DDBJ databases">
        <authorList>
            <person name="Gilroy R."/>
        </authorList>
    </citation>
    <scope>NUCLEOTIDE SEQUENCE</scope>
    <source>
        <strain evidence="8">B5_2728</strain>
    </source>
</reference>
<evidence type="ECO:0000256" key="2">
    <source>
        <dbReference type="ARBA" id="ARBA00003015"/>
    </source>
</evidence>